<comment type="caution">
    <text evidence="1">The sequence shown here is derived from an EMBL/GenBank/DDBJ whole genome shotgun (WGS) entry which is preliminary data.</text>
</comment>
<dbReference type="InterPro" id="IPR024409">
    <property type="entry name" value="DUF3833"/>
</dbReference>
<name>A0A3C1KKI8_9GAMM</name>
<dbReference type="Proteomes" id="UP000259273">
    <property type="component" value="Unassembled WGS sequence"/>
</dbReference>
<dbReference type="Pfam" id="PF12915">
    <property type="entry name" value="DUF3833"/>
    <property type="match status" value="1"/>
</dbReference>
<sequence length="179" mass="19785">MRQLSSLFLLLVLLLGLSGCGVVTVDEYASNQPTLTPETFFQGQLTAHGVIKDRGGKVIRYFNADIKAYWQDGIGTLEEDFLFDDGELDRRVWTLTPTGEGQYVGTAGDVVGEGKITVAGNSMFLDYVLQIPWDDGTLDLRIDDRMYLVNPTTLINESIMTKFGIRVGEILLVISKVAD</sequence>
<reference evidence="1 2" key="1">
    <citation type="journal article" date="2018" name="Nat. Biotechnol.">
        <title>A standardized bacterial taxonomy based on genome phylogeny substantially revises the tree of life.</title>
        <authorList>
            <person name="Parks D.H."/>
            <person name="Chuvochina M."/>
            <person name="Waite D.W."/>
            <person name="Rinke C."/>
            <person name="Skarshewski A."/>
            <person name="Chaumeil P.A."/>
            <person name="Hugenholtz P."/>
        </authorList>
    </citation>
    <scope>NUCLEOTIDE SEQUENCE [LARGE SCALE GENOMIC DNA]</scope>
    <source>
        <strain evidence="1">UBA9158</strain>
    </source>
</reference>
<dbReference type="EMBL" id="DMND01000054">
    <property type="protein sequence ID" value="HAN26736.1"/>
    <property type="molecule type" value="Genomic_DNA"/>
</dbReference>
<proteinExistence type="predicted"/>
<evidence type="ECO:0000313" key="1">
    <source>
        <dbReference type="EMBL" id="HAN26736.1"/>
    </source>
</evidence>
<dbReference type="STRING" id="1121937.GCA_000423125_01605"/>
<evidence type="ECO:0000313" key="2">
    <source>
        <dbReference type="Proteomes" id="UP000259273"/>
    </source>
</evidence>
<gene>
    <name evidence="1" type="ORF">DCP75_03255</name>
</gene>
<accession>A0A3C1KKI8</accession>
<dbReference type="PROSITE" id="PS51257">
    <property type="entry name" value="PROKAR_LIPOPROTEIN"/>
    <property type="match status" value="1"/>
</dbReference>
<organism evidence="1 2">
    <name type="scientific">Haliea salexigens</name>
    <dbReference type="NCBI Taxonomy" id="287487"/>
    <lineage>
        <taxon>Bacteria</taxon>
        <taxon>Pseudomonadati</taxon>
        <taxon>Pseudomonadota</taxon>
        <taxon>Gammaproteobacteria</taxon>
        <taxon>Cellvibrionales</taxon>
        <taxon>Halieaceae</taxon>
        <taxon>Haliea</taxon>
    </lineage>
</organism>
<protein>
    <submittedName>
        <fullName evidence="1">DUF3833 domain-containing protein</fullName>
    </submittedName>
</protein>
<dbReference type="AlphaFoldDB" id="A0A3C1KKI8"/>